<evidence type="ECO:0000256" key="1">
    <source>
        <dbReference type="SAM" id="MobiDB-lite"/>
    </source>
</evidence>
<feature type="compositionally biased region" description="Basic and acidic residues" evidence="1">
    <location>
        <begin position="158"/>
        <end position="179"/>
    </location>
</feature>
<feature type="region of interest" description="Disordered" evidence="1">
    <location>
        <begin position="32"/>
        <end position="66"/>
    </location>
</feature>
<feature type="compositionally biased region" description="Basic and acidic residues" evidence="1">
    <location>
        <begin position="93"/>
        <end position="105"/>
    </location>
</feature>
<accession>A0A1I8EZM0</accession>
<dbReference type="AlphaFoldDB" id="A0A1I8EZM0"/>
<evidence type="ECO:0000313" key="2">
    <source>
        <dbReference type="WBParaSite" id="maker-PairedContig_802-snap-gene-0.19-mRNA-1"/>
    </source>
</evidence>
<proteinExistence type="predicted"/>
<reference evidence="2" key="1">
    <citation type="submission" date="2016-11" db="UniProtKB">
        <authorList>
            <consortium name="WormBaseParasite"/>
        </authorList>
    </citation>
    <scope>IDENTIFICATION</scope>
    <source>
        <strain evidence="2">pt0022</strain>
    </source>
</reference>
<protein>
    <submittedName>
        <fullName evidence="2">Uncharacterized protein</fullName>
    </submittedName>
</protein>
<sequence>MCYEDISLGYTCDKYDNMGLFESKSTSAKNHIEVKGKKSQQKEVKPLVVKQSISEPGSYSKKDPVNDMEMKQIASWISSQESKQNRDFMKISKSKLEKKKDELSAHGRQTRSTIMRRQRDKSLKEELSRRIEIINPTGMKAELKKHSLRDKIGTIKSKERVTQNRNMDKHIDDNLERTQEQCPEI</sequence>
<name>A0A1I8EZM0_WUCBA</name>
<feature type="compositionally biased region" description="Basic and acidic residues" evidence="1">
    <location>
        <begin position="32"/>
        <end position="45"/>
    </location>
</feature>
<feature type="region of interest" description="Disordered" evidence="1">
    <location>
        <begin position="93"/>
        <end position="125"/>
    </location>
</feature>
<dbReference type="WBParaSite" id="maker-PairedContig_802-snap-gene-0.19-mRNA-1">
    <property type="protein sequence ID" value="maker-PairedContig_802-snap-gene-0.19-mRNA-1"/>
    <property type="gene ID" value="maker-PairedContig_802-snap-gene-0.19"/>
</dbReference>
<organism evidence="2">
    <name type="scientific">Wuchereria bancrofti</name>
    <dbReference type="NCBI Taxonomy" id="6293"/>
    <lineage>
        <taxon>Eukaryota</taxon>
        <taxon>Metazoa</taxon>
        <taxon>Ecdysozoa</taxon>
        <taxon>Nematoda</taxon>
        <taxon>Chromadorea</taxon>
        <taxon>Rhabditida</taxon>
        <taxon>Spirurina</taxon>
        <taxon>Spiruromorpha</taxon>
        <taxon>Filarioidea</taxon>
        <taxon>Onchocercidae</taxon>
        <taxon>Wuchereria</taxon>
    </lineage>
</organism>
<feature type="region of interest" description="Disordered" evidence="1">
    <location>
        <begin position="158"/>
        <end position="185"/>
    </location>
</feature>